<name>A0A8K0CQP3_IGNLU</name>
<dbReference type="InterPro" id="IPR036397">
    <property type="entry name" value="RNaseH_sf"/>
</dbReference>
<proteinExistence type="predicted"/>
<feature type="non-terminal residue" evidence="1">
    <location>
        <position position="1"/>
    </location>
</feature>
<comment type="caution">
    <text evidence="1">The sequence shown here is derived from an EMBL/GenBank/DDBJ whole genome shotgun (WGS) entry which is preliminary data.</text>
</comment>
<accession>A0A8K0CQP3</accession>
<gene>
    <name evidence="1" type="ORF">ILUMI_16752</name>
</gene>
<dbReference type="Gene3D" id="3.30.420.10">
    <property type="entry name" value="Ribonuclease H-like superfamily/Ribonuclease H"/>
    <property type="match status" value="1"/>
</dbReference>
<evidence type="ECO:0000313" key="2">
    <source>
        <dbReference type="Proteomes" id="UP000801492"/>
    </source>
</evidence>
<protein>
    <recommendedName>
        <fullName evidence="3">Integrase catalytic domain-containing protein</fullName>
    </recommendedName>
</protein>
<dbReference type="Proteomes" id="UP000801492">
    <property type="component" value="Unassembled WGS sequence"/>
</dbReference>
<dbReference type="PANTHER" id="PTHR47331">
    <property type="entry name" value="PHD-TYPE DOMAIN-CONTAINING PROTEIN"/>
    <property type="match status" value="1"/>
</dbReference>
<evidence type="ECO:0008006" key="3">
    <source>
        <dbReference type="Google" id="ProtNLM"/>
    </source>
</evidence>
<dbReference type="EMBL" id="VTPC01066959">
    <property type="protein sequence ID" value="KAF2889421.1"/>
    <property type="molecule type" value="Genomic_DNA"/>
</dbReference>
<reference evidence="1" key="1">
    <citation type="submission" date="2019-08" db="EMBL/GenBank/DDBJ databases">
        <title>The genome of the North American firefly Photinus pyralis.</title>
        <authorList>
            <consortium name="Photinus pyralis genome working group"/>
            <person name="Fallon T.R."/>
            <person name="Sander Lower S.E."/>
            <person name="Weng J.-K."/>
        </authorList>
    </citation>
    <scope>NUCLEOTIDE SEQUENCE</scope>
    <source>
        <strain evidence="1">TRF0915ILg1</strain>
        <tissue evidence="1">Whole body</tissue>
    </source>
</reference>
<dbReference type="PANTHER" id="PTHR47331:SF1">
    <property type="entry name" value="GAG-LIKE PROTEIN"/>
    <property type="match status" value="1"/>
</dbReference>
<evidence type="ECO:0000313" key="1">
    <source>
        <dbReference type="EMBL" id="KAF2889421.1"/>
    </source>
</evidence>
<sequence length="110" mass="12178">RYKASHVNAEPVALPKNRVGNAVPSEISGVDFAGPVYLKENQCLFTCAVYRAVHLELVTSLSADAFLEVLRRSIARRGRPTIIYSDMVQILQVQEIVNVKLIGIKLESIV</sequence>
<dbReference type="AlphaFoldDB" id="A0A8K0CQP3"/>
<dbReference type="GO" id="GO:0003676">
    <property type="term" value="F:nucleic acid binding"/>
    <property type="evidence" value="ECO:0007669"/>
    <property type="project" value="InterPro"/>
</dbReference>
<dbReference type="OrthoDB" id="5854524at2759"/>
<feature type="non-terminal residue" evidence="1">
    <location>
        <position position="110"/>
    </location>
</feature>
<keyword evidence="2" id="KW-1185">Reference proteome</keyword>
<organism evidence="1 2">
    <name type="scientific">Ignelater luminosus</name>
    <name type="common">Cucubano</name>
    <name type="synonym">Pyrophorus luminosus</name>
    <dbReference type="NCBI Taxonomy" id="2038154"/>
    <lineage>
        <taxon>Eukaryota</taxon>
        <taxon>Metazoa</taxon>
        <taxon>Ecdysozoa</taxon>
        <taxon>Arthropoda</taxon>
        <taxon>Hexapoda</taxon>
        <taxon>Insecta</taxon>
        <taxon>Pterygota</taxon>
        <taxon>Neoptera</taxon>
        <taxon>Endopterygota</taxon>
        <taxon>Coleoptera</taxon>
        <taxon>Polyphaga</taxon>
        <taxon>Elateriformia</taxon>
        <taxon>Elateroidea</taxon>
        <taxon>Elateridae</taxon>
        <taxon>Agrypninae</taxon>
        <taxon>Pyrophorini</taxon>
        <taxon>Ignelater</taxon>
    </lineage>
</organism>